<protein>
    <submittedName>
        <fullName evidence="2">Uncharacterized protein</fullName>
    </submittedName>
</protein>
<name>F6FZS0_RALS8</name>
<dbReference type="EMBL" id="CP002819">
    <property type="protein sequence ID" value="AEG68433.1"/>
    <property type="molecule type" value="Genomic_DNA"/>
</dbReference>
<evidence type="ECO:0000256" key="1">
    <source>
        <dbReference type="SAM" id="MobiDB-lite"/>
    </source>
</evidence>
<proteinExistence type="predicted"/>
<accession>F6FZS0</accession>
<evidence type="ECO:0000313" key="2">
    <source>
        <dbReference type="EMBL" id="AEG68433.1"/>
    </source>
</evidence>
<feature type="region of interest" description="Disordered" evidence="1">
    <location>
        <begin position="1"/>
        <end position="50"/>
    </location>
</feature>
<dbReference type="Proteomes" id="UP000007953">
    <property type="component" value="Chromosome"/>
</dbReference>
<feature type="compositionally biased region" description="Basic and acidic residues" evidence="1">
    <location>
        <begin position="27"/>
        <end position="50"/>
    </location>
</feature>
<evidence type="ECO:0000313" key="3">
    <source>
        <dbReference type="Proteomes" id="UP000007953"/>
    </source>
</evidence>
<dbReference type="KEGG" id="rsn:RSPO_c01132"/>
<dbReference type="HOGENOM" id="CLU_3121840_0_0_4"/>
<sequence length="50" mass="5922">MPSGSAGDRRHGQRIGTLRRNPVRQRGRGDRCRPQQRPCDKRRFHDRLAR</sequence>
<reference evidence="2 3" key="1">
    <citation type="journal article" date="2011" name="J. Bacteriol.">
        <title>Complete genome sequence of the plant pathogen Ralstonia solanacearum strain Po82.</title>
        <authorList>
            <person name="Xu J."/>
            <person name="Zheng H.J."/>
            <person name="Liu L."/>
            <person name="Pan Z.C."/>
            <person name="Prior P."/>
            <person name="Tang B."/>
            <person name="Xu J.S."/>
            <person name="Zhang H."/>
            <person name="Tian Q."/>
            <person name="Zhang L.Q."/>
            <person name="Feng J."/>
        </authorList>
    </citation>
    <scope>NUCLEOTIDE SEQUENCE [LARGE SCALE GENOMIC DNA]</scope>
    <source>
        <strain evidence="2 3">Po82</strain>
    </source>
</reference>
<organism evidence="2 3">
    <name type="scientific">Ralstonia solanacearum (strain Po82)</name>
    <dbReference type="NCBI Taxonomy" id="1031711"/>
    <lineage>
        <taxon>Bacteria</taxon>
        <taxon>Pseudomonadati</taxon>
        <taxon>Pseudomonadota</taxon>
        <taxon>Betaproteobacteria</taxon>
        <taxon>Burkholderiales</taxon>
        <taxon>Burkholderiaceae</taxon>
        <taxon>Ralstonia</taxon>
        <taxon>Ralstonia solanacearum species complex</taxon>
    </lineage>
</organism>
<dbReference type="AlphaFoldDB" id="F6FZS0"/>
<gene>
    <name evidence="2" type="ordered locus">RSPO_c01132</name>
</gene>